<evidence type="ECO:0000313" key="2">
    <source>
        <dbReference type="WBParaSite" id="JU765_v2.g9130.t1"/>
    </source>
</evidence>
<name>A0AC34RQI4_9BILA</name>
<dbReference type="WBParaSite" id="JU765_v2.g9130.t1">
    <property type="protein sequence ID" value="JU765_v2.g9130.t1"/>
    <property type="gene ID" value="JU765_v2.g9130"/>
</dbReference>
<evidence type="ECO:0000313" key="1">
    <source>
        <dbReference type="Proteomes" id="UP000887576"/>
    </source>
</evidence>
<organism evidence="1 2">
    <name type="scientific">Panagrolaimus sp. JU765</name>
    <dbReference type="NCBI Taxonomy" id="591449"/>
    <lineage>
        <taxon>Eukaryota</taxon>
        <taxon>Metazoa</taxon>
        <taxon>Ecdysozoa</taxon>
        <taxon>Nematoda</taxon>
        <taxon>Chromadorea</taxon>
        <taxon>Rhabditida</taxon>
        <taxon>Tylenchina</taxon>
        <taxon>Panagrolaimomorpha</taxon>
        <taxon>Panagrolaimoidea</taxon>
        <taxon>Panagrolaimidae</taxon>
        <taxon>Panagrolaimus</taxon>
    </lineage>
</organism>
<dbReference type="Proteomes" id="UP000887576">
    <property type="component" value="Unplaced"/>
</dbReference>
<proteinExistence type="predicted"/>
<protein>
    <submittedName>
        <fullName evidence="2">Uncharacterized protein</fullName>
    </submittedName>
</protein>
<reference evidence="2" key="1">
    <citation type="submission" date="2022-11" db="UniProtKB">
        <authorList>
            <consortium name="WormBaseParasite"/>
        </authorList>
    </citation>
    <scope>IDENTIFICATION</scope>
</reference>
<accession>A0AC34RQI4</accession>
<sequence length="300" mass="34165">MDSEISKIVQNSKNQRKRKKSQILDEKNFFYEKTKIVEKIYQEFCEKIGIKIEENGCTGAGSSGKVMIMEAVDNGEAQIFNVQDGKEKFVDNDEAKTSGFENNDEPGTSKVQSNREGLTAKSMDNDEAKISKYDRIEAAQTSNFDDLKNSQAKNLAKSLEQNSDWISKFSGRQFDGLRIIKLSLGDSINFFDSNSLKLFQNDSENDIVVNCDGQDYLIPRKCEFIAGAVEKTTKELDFLNKQYSTILLDPPWPNKSVKRTKNYNLMFELDDLFDLPIENLLSKNGILIIWLTNNPTVHNF</sequence>